<keyword evidence="3" id="KW-1185">Reference proteome</keyword>
<dbReference type="Proteomes" id="UP000242715">
    <property type="component" value="Unassembled WGS sequence"/>
</dbReference>
<gene>
    <name evidence="2" type="ORF">TSUD_186460</name>
</gene>
<name>A0A2Z6NRV3_TRISU</name>
<protein>
    <submittedName>
        <fullName evidence="2">Uncharacterized protein</fullName>
    </submittedName>
</protein>
<dbReference type="PANTHER" id="PTHR33623:SF4">
    <property type="entry name" value="DUF4378 DOMAIN-CONTAINING PROTEIN"/>
    <property type="match status" value="1"/>
</dbReference>
<dbReference type="PANTHER" id="PTHR33623">
    <property type="entry name" value="OS04G0572500 PROTEIN"/>
    <property type="match status" value="1"/>
</dbReference>
<reference evidence="3" key="1">
    <citation type="journal article" date="2017" name="Front. Plant Sci.">
        <title>Climate Clever Clovers: New Paradigm to Reduce the Environmental Footprint of Ruminants by Breeding Low Methanogenic Forages Utilizing Haplotype Variation.</title>
        <authorList>
            <person name="Kaur P."/>
            <person name="Appels R."/>
            <person name="Bayer P.E."/>
            <person name="Keeble-Gagnere G."/>
            <person name="Wang J."/>
            <person name="Hirakawa H."/>
            <person name="Shirasawa K."/>
            <person name="Vercoe P."/>
            <person name="Stefanova K."/>
            <person name="Durmic Z."/>
            <person name="Nichols P."/>
            <person name="Revell C."/>
            <person name="Isobe S.N."/>
            <person name="Edwards D."/>
            <person name="Erskine W."/>
        </authorList>
    </citation>
    <scope>NUCLEOTIDE SEQUENCE [LARGE SCALE GENOMIC DNA]</scope>
    <source>
        <strain evidence="3">cv. Daliak</strain>
    </source>
</reference>
<evidence type="ECO:0000313" key="3">
    <source>
        <dbReference type="Proteomes" id="UP000242715"/>
    </source>
</evidence>
<dbReference type="AlphaFoldDB" id="A0A2Z6NRV3"/>
<proteinExistence type="predicted"/>
<evidence type="ECO:0000313" key="2">
    <source>
        <dbReference type="EMBL" id="GAU47004.1"/>
    </source>
</evidence>
<organism evidence="2 3">
    <name type="scientific">Trifolium subterraneum</name>
    <name type="common">Subterranean clover</name>
    <dbReference type="NCBI Taxonomy" id="3900"/>
    <lineage>
        <taxon>Eukaryota</taxon>
        <taxon>Viridiplantae</taxon>
        <taxon>Streptophyta</taxon>
        <taxon>Embryophyta</taxon>
        <taxon>Tracheophyta</taxon>
        <taxon>Spermatophyta</taxon>
        <taxon>Magnoliopsida</taxon>
        <taxon>eudicotyledons</taxon>
        <taxon>Gunneridae</taxon>
        <taxon>Pentapetalae</taxon>
        <taxon>rosids</taxon>
        <taxon>fabids</taxon>
        <taxon>Fabales</taxon>
        <taxon>Fabaceae</taxon>
        <taxon>Papilionoideae</taxon>
        <taxon>50 kb inversion clade</taxon>
        <taxon>NPAAA clade</taxon>
        <taxon>Hologalegina</taxon>
        <taxon>IRL clade</taxon>
        <taxon>Trifolieae</taxon>
        <taxon>Trifolium</taxon>
    </lineage>
</organism>
<dbReference type="OrthoDB" id="668456at2759"/>
<accession>A0A2Z6NRV3</accession>
<sequence length="229" mass="25385">MASNFCKPSRSDNALTIKTSKYASKPTLMLKDYLRDDLSSCSSSGFKSFPRRQCCTTVGFLLEKDHQLKHKKRKTNTTLPRRRPTVTALQRASEAVITAIKSLSSQKKASTGVLSRSFSRKLLSRRFWRKAAKEQGSEGVLKCRRSFRELLMQERDYKPTSFSEDTIFAAKSITSVSSGCCSNSWGESEFTFSSNATSSDSSIENDLVDGGKDGASPQHKIEGVTHGVI</sequence>
<feature type="region of interest" description="Disordered" evidence="1">
    <location>
        <begin position="210"/>
        <end position="229"/>
    </location>
</feature>
<evidence type="ECO:0000256" key="1">
    <source>
        <dbReference type="SAM" id="MobiDB-lite"/>
    </source>
</evidence>
<dbReference type="EMBL" id="DF974273">
    <property type="protein sequence ID" value="GAU47004.1"/>
    <property type="molecule type" value="Genomic_DNA"/>
</dbReference>